<reference evidence="1" key="2">
    <citation type="journal article" date="2021" name="Microbiome">
        <title>Successional dynamics and alternative stable states in a saline activated sludge microbial community over 9 years.</title>
        <authorList>
            <person name="Wang Y."/>
            <person name="Ye J."/>
            <person name="Ju F."/>
            <person name="Liu L."/>
            <person name="Boyd J.A."/>
            <person name="Deng Y."/>
            <person name="Parks D.H."/>
            <person name="Jiang X."/>
            <person name="Yin X."/>
            <person name="Woodcroft B.J."/>
            <person name="Tyson G.W."/>
            <person name="Hugenholtz P."/>
            <person name="Polz M.F."/>
            <person name="Zhang T."/>
        </authorList>
    </citation>
    <scope>NUCLEOTIDE SEQUENCE</scope>
    <source>
        <strain evidence="1">HKST-UBA01</strain>
    </source>
</reference>
<protein>
    <submittedName>
        <fullName evidence="1">Uncharacterized protein</fullName>
    </submittedName>
</protein>
<dbReference type="EMBL" id="JAGQHR010000098">
    <property type="protein sequence ID" value="MCA9727022.1"/>
    <property type="molecule type" value="Genomic_DNA"/>
</dbReference>
<dbReference type="Proteomes" id="UP000697710">
    <property type="component" value="Unassembled WGS sequence"/>
</dbReference>
<evidence type="ECO:0000313" key="1">
    <source>
        <dbReference type="EMBL" id="MCA9727022.1"/>
    </source>
</evidence>
<accession>A0A956LY03</accession>
<name>A0A956LY03_UNCEI</name>
<proteinExistence type="predicted"/>
<comment type="caution">
    <text evidence="1">The sequence shown here is derived from an EMBL/GenBank/DDBJ whole genome shotgun (WGS) entry which is preliminary data.</text>
</comment>
<dbReference type="AlphaFoldDB" id="A0A956LY03"/>
<organism evidence="1 2">
    <name type="scientific">Eiseniibacteriota bacterium</name>
    <dbReference type="NCBI Taxonomy" id="2212470"/>
    <lineage>
        <taxon>Bacteria</taxon>
        <taxon>Candidatus Eiseniibacteriota</taxon>
    </lineage>
</organism>
<sequence>MNRIALLGATTILALFSPVLVSGQTRITVTGTIFPAYDERCGGILLGFDPDWMTRIALPPPISEDLIGAWVSVSGILGPSQTCGEAPYQMTDVRIRDAEPIDFGLGRLRLNEDCRLWDSFDHGTVQLWGSPVPDSARTVDVYRIVGTVDYRVWGFCSGYLVPIHPTELILAVNPIERASWGDIKVRYREMR</sequence>
<gene>
    <name evidence="1" type="ORF">KC729_05010</name>
</gene>
<reference evidence="1" key="1">
    <citation type="submission" date="2020-04" db="EMBL/GenBank/DDBJ databases">
        <authorList>
            <person name="Zhang T."/>
        </authorList>
    </citation>
    <scope>NUCLEOTIDE SEQUENCE</scope>
    <source>
        <strain evidence="1">HKST-UBA01</strain>
    </source>
</reference>
<evidence type="ECO:0000313" key="2">
    <source>
        <dbReference type="Proteomes" id="UP000697710"/>
    </source>
</evidence>